<feature type="compositionally biased region" description="Low complexity" evidence="5">
    <location>
        <begin position="459"/>
        <end position="470"/>
    </location>
</feature>
<dbReference type="SMART" id="SM00827">
    <property type="entry name" value="PKS_AT"/>
    <property type="match status" value="1"/>
</dbReference>
<dbReference type="InterPro" id="IPR036736">
    <property type="entry name" value="ACP-like_sf"/>
</dbReference>
<organism evidence="7 8">
    <name type="scientific">Corynebacterium freneyi</name>
    <dbReference type="NCBI Taxonomy" id="134034"/>
    <lineage>
        <taxon>Bacteria</taxon>
        <taxon>Bacillati</taxon>
        <taxon>Actinomycetota</taxon>
        <taxon>Actinomycetes</taxon>
        <taxon>Mycobacteriales</taxon>
        <taxon>Corynebacteriaceae</taxon>
        <taxon>Corynebacterium</taxon>
    </lineage>
</organism>
<evidence type="ECO:0000256" key="2">
    <source>
        <dbReference type="ARBA" id="ARBA00022553"/>
    </source>
</evidence>
<dbReference type="InterPro" id="IPR009081">
    <property type="entry name" value="PP-bd_ACP"/>
</dbReference>
<keyword evidence="3" id="KW-0808">Transferase</keyword>
<gene>
    <name evidence="7" type="ORF">JOF33_002261</name>
</gene>
<dbReference type="Pfam" id="PF00698">
    <property type="entry name" value="Acyl_transf_1"/>
    <property type="match status" value="1"/>
</dbReference>
<dbReference type="SUPFAM" id="SSF47336">
    <property type="entry name" value="ACP-like"/>
    <property type="match status" value="1"/>
</dbReference>
<keyword evidence="2" id="KW-0597">Phosphoprotein</keyword>
<dbReference type="Pfam" id="PF08659">
    <property type="entry name" value="KR"/>
    <property type="match status" value="1"/>
</dbReference>
<evidence type="ECO:0000256" key="4">
    <source>
        <dbReference type="ARBA" id="ARBA00023268"/>
    </source>
</evidence>
<dbReference type="SMART" id="SM00822">
    <property type="entry name" value="PKS_KR"/>
    <property type="match status" value="1"/>
</dbReference>
<dbReference type="InterPro" id="IPR057326">
    <property type="entry name" value="KR_dom"/>
</dbReference>
<dbReference type="SUPFAM" id="SSF51735">
    <property type="entry name" value="NAD(P)-binding Rossmann-fold domains"/>
    <property type="match status" value="2"/>
</dbReference>
<keyword evidence="1" id="KW-0596">Phosphopantetheine</keyword>
<dbReference type="Gene3D" id="3.40.366.10">
    <property type="entry name" value="Malonyl-Coenzyme A Acyl Carrier Protein, domain 2"/>
    <property type="match status" value="1"/>
</dbReference>
<protein>
    <submittedName>
        <fullName evidence="7">Mycobactin polyketide synthetase MbtD</fullName>
    </submittedName>
</protein>
<dbReference type="InterPro" id="IPR001227">
    <property type="entry name" value="Ac_transferase_dom_sf"/>
</dbReference>
<dbReference type="EMBL" id="JAGINY010000001">
    <property type="protein sequence ID" value="MBP2333562.1"/>
    <property type="molecule type" value="Genomic_DNA"/>
</dbReference>
<evidence type="ECO:0000313" key="7">
    <source>
        <dbReference type="EMBL" id="MBP2333562.1"/>
    </source>
</evidence>
<dbReference type="PANTHER" id="PTHR43775:SF37">
    <property type="entry name" value="SI:DKEY-61P9.11"/>
    <property type="match status" value="1"/>
</dbReference>
<evidence type="ECO:0000313" key="8">
    <source>
        <dbReference type="Proteomes" id="UP001519305"/>
    </source>
</evidence>
<dbReference type="InterPro" id="IPR016035">
    <property type="entry name" value="Acyl_Trfase/lysoPLipase"/>
</dbReference>
<dbReference type="InterPro" id="IPR036291">
    <property type="entry name" value="NAD(P)-bd_dom_sf"/>
</dbReference>
<name>A0ABS4UAI4_9CORY</name>
<dbReference type="PROSITE" id="PS50075">
    <property type="entry name" value="CARRIER"/>
    <property type="match status" value="1"/>
</dbReference>
<keyword evidence="4" id="KW-0511">Multifunctional enzyme</keyword>
<dbReference type="Gene3D" id="3.40.50.720">
    <property type="entry name" value="NAD(P)-binding Rossmann-like Domain"/>
    <property type="match status" value="1"/>
</dbReference>
<dbReference type="Proteomes" id="UP001519305">
    <property type="component" value="Unassembled WGS sequence"/>
</dbReference>
<dbReference type="Pfam" id="PF00550">
    <property type="entry name" value="PP-binding"/>
    <property type="match status" value="1"/>
</dbReference>
<evidence type="ECO:0000256" key="1">
    <source>
        <dbReference type="ARBA" id="ARBA00022450"/>
    </source>
</evidence>
<dbReference type="InterPro" id="IPR020806">
    <property type="entry name" value="PKS_PP-bd"/>
</dbReference>
<dbReference type="Gene3D" id="3.30.70.3290">
    <property type="match status" value="1"/>
</dbReference>
<evidence type="ECO:0000256" key="3">
    <source>
        <dbReference type="ARBA" id="ARBA00022679"/>
    </source>
</evidence>
<dbReference type="InterPro" id="IPR013968">
    <property type="entry name" value="PKS_KR"/>
</dbReference>
<feature type="domain" description="Carrier" evidence="6">
    <location>
        <begin position="939"/>
        <end position="1009"/>
    </location>
</feature>
<keyword evidence="8" id="KW-1185">Reference proteome</keyword>
<sequence length="1009" mass="103342">MNVTDAIVLEARTAESLRAEARQLFSYLGRRPETTPAQVAHALSATRPRAPHRAVVSASGGAELRSALAHIAEGRPHPRVAAATVPSRRPKTVAVFPGQGQQRPGLLAPLHGEFAVVREVADEYIGRFAVDHGIDVRDYLLDPRASADVDETTVQPALFTQMMAVAALWESAGLPVDAAIGHSQGEIAAAVFAGMTSPADACAVVAARSGLVAALPRQAMAVVGWDERRCRAAIAGWAGDAELAVHNAPSLCCVGGTRDAVTGVIDEVARSGGFARLLPVGYAAHTPAVAPIRGPFISRLHAELGETGFREGRMECVSPALCGAPIPPGGDQAEFWYANVRNPVRFADAVEAASGNGDVAFVEMSALATIGRSIDETVRHARPGSAPLIIPTADGAGPAGPETWAQGWRTALANGLAPVSAAGPGADVGFPPDFPASPFAETRIWFSPGDSGAPGAGVGPASPTAPDAAEPAPPVILEERWVRLPHLGQERPSPFQAGSAPEWATGLADAARRQGLPEAGATADDAPSTIMCGTPSPDIGGRDVATAIRATGKALDEVPAAPRGSRLVFLTYGAHAVDGTEASPAQSACVPLARAFAARRGYRFRHIDLPGPDMTPECISAAVAALNARGEAALAVRDSGTFVPRLRPPDAGESPAGAGALDHVVVTGGRGQVARHVVRALIALGAGRITLLTREPSRIPRDLAAAARAAGIPMDVVRVDLHEGEDRDVGGEESRGGAISADPSPIAVGRPATAVIHAASAYPSLDSPDSLSDAAWLRSAAVDRLLARLPLSEGCRVVVSSSIAATLAHPDTTAYAAAVAAAEAHCANRPEWRVVRWGLWPGSNDAPGFDAVRAADGGTGLLPFDPVTAVSAAIRMRPGVGVVAAADWGMLRRVYDALGAPAYLDGDVASAVVSPTACATTATTGSATPPATAPAGPGDDAAADVRGLCASVLGYPDADQVDPGKALVLLGLTSLQAIELQRKLADVGVDVPVSELLSTATIADLRVRR</sequence>
<dbReference type="InterPro" id="IPR014043">
    <property type="entry name" value="Acyl_transferase_dom"/>
</dbReference>
<dbReference type="InterPro" id="IPR016036">
    <property type="entry name" value="Malonyl_transacylase_ACP-bd"/>
</dbReference>
<dbReference type="RefSeq" id="WP_209654228.1">
    <property type="nucleotide sequence ID" value="NZ_CP047357.1"/>
</dbReference>
<dbReference type="InterPro" id="IPR050091">
    <property type="entry name" value="PKS_NRPS_Biosynth_Enz"/>
</dbReference>
<proteinExistence type="predicted"/>
<accession>A0ABS4UAI4</accession>
<reference evidence="7 8" key="1">
    <citation type="submission" date="2021-03" db="EMBL/GenBank/DDBJ databases">
        <title>Sequencing the genomes of 1000 actinobacteria strains.</title>
        <authorList>
            <person name="Klenk H.-P."/>
        </authorList>
    </citation>
    <scope>NUCLEOTIDE SEQUENCE [LARGE SCALE GENOMIC DNA]</scope>
    <source>
        <strain evidence="7 8">DSM 44506</strain>
    </source>
</reference>
<dbReference type="SUPFAM" id="SSF55048">
    <property type="entry name" value="Probable ACP-binding domain of malonyl-CoA ACP transacylase"/>
    <property type="match status" value="1"/>
</dbReference>
<evidence type="ECO:0000259" key="6">
    <source>
        <dbReference type="PROSITE" id="PS50075"/>
    </source>
</evidence>
<dbReference type="SMART" id="SM00823">
    <property type="entry name" value="PKS_PP"/>
    <property type="match status" value="1"/>
</dbReference>
<dbReference type="PANTHER" id="PTHR43775">
    <property type="entry name" value="FATTY ACID SYNTHASE"/>
    <property type="match status" value="1"/>
</dbReference>
<dbReference type="Gene3D" id="1.10.1200.10">
    <property type="entry name" value="ACP-like"/>
    <property type="match status" value="1"/>
</dbReference>
<evidence type="ECO:0000256" key="5">
    <source>
        <dbReference type="SAM" id="MobiDB-lite"/>
    </source>
</evidence>
<feature type="region of interest" description="Disordered" evidence="5">
    <location>
        <begin position="445"/>
        <end position="471"/>
    </location>
</feature>
<comment type="caution">
    <text evidence="7">The sequence shown here is derived from an EMBL/GenBank/DDBJ whole genome shotgun (WGS) entry which is preliminary data.</text>
</comment>
<dbReference type="SUPFAM" id="SSF52151">
    <property type="entry name" value="FabD/lysophospholipase-like"/>
    <property type="match status" value="1"/>
</dbReference>